<feature type="chain" id="PRO_5006135659" evidence="1">
    <location>
        <begin position="18"/>
        <end position="264"/>
    </location>
</feature>
<protein>
    <submittedName>
        <fullName evidence="2">Uncharacterized protein</fullName>
    </submittedName>
</protein>
<comment type="caution">
    <text evidence="2">The sequence shown here is derived from an EMBL/GenBank/DDBJ whole genome shotgun (WGS) entry which is preliminary data.</text>
</comment>
<accession>A0A0P7BCN1</accession>
<gene>
    <name evidence="2" type="ORF">AK830_g7920</name>
</gene>
<evidence type="ECO:0000256" key="1">
    <source>
        <dbReference type="SAM" id="SignalP"/>
    </source>
</evidence>
<feature type="signal peptide" evidence="1">
    <location>
        <begin position="1"/>
        <end position="17"/>
    </location>
</feature>
<dbReference type="OrthoDB" id="4831122at2759"/>
<dbReference type="Proteomes" id="UP000050424">
    <property type="component" value="Unassembled WGS sequence"/>
</dbReference>
<reference evidence="2 3" key="1">
    <citation type="submission" date="2015-09" db="EMBL/GenBank/DDBJ databases">
        <title>Draft genome of a European isolate of the apple canker pathogen Neonectria ditissima.</title>
        <authorList>
            <person name="Gomez-Cortecero A."/>
            <person name="Harrison R.J."/>
            <person name="Armitage A.D."/>
        </authorList>
    </citation>
    <scope>NUCLEOTIDE SEQUENCE [LARGE SCALE GENOMIC DNA]</scope>
    <source>
        <strain evidence="2 3">R09/05</strain>
    </source>
</reference>
<dbReference type="STRING" id="78410.A0A0P7BCN1"/>
<sequence length="264" mass="28478">MSRFSLLSLVLATVVGAVPFNLDAGKNVFKWTSGYNLTLDDVIVPINGVPHVMKESHYLDQLKVQGITLGAPELDPSWVTYSGSDIPDAESSERDLESRQASCDQTFSIVTDKTETFIDWDIQMSPVVCAVGEMTISVSSGYTVSNAIGGSAGVDLKWIKDRLGVSLGVDYTRTWSTVTSIDTRGPVENGKCGVMITQPIVTRRSGRQFRGCVGSTTETGTWYADSHNEGSYNGVKWVEGAVSMCKKAGSAPPLSRCNGQGNFR</sequence>
<dbReference type="AlphaFoldDB" id="A0A0P7BCN1"/>
<keyword evidence="3" id="KW-1185">Reference proteome</keyword>
<organism evidence="2 3">
    <name type="scientific">Neonectria ditissima</name>
    <dbReference type="NCBI Taxonomy" id="78410"/>
    <lineage>
        <taxon>Eukaryota</taxon>
        <taxon>Fungi</taxon>
        <taxon>Dikarya</taxon>
        <taxon>Ascomycota</taxon>
        <taxon>Pezizomycotina</taxon>
        <taxon>Sordariomycetes</taxon>
        <taxon>Hypocreomycetidae</taxon>
        <taxon>Hypocreales</taxon>
        <taxon>Nectriaceae</taxon>
        <taxon>Neonectria</taxon>
    </lineage>
</organism>
<name>A0A0P7BCN1_9HYPO</name>
<evidence type="ECO:0000313" key="2">
    <source>
        <dbReference type="EMBL" id="KPM38658.1"/>
    </source>
</evidence>
<keyword evidence="1" id="KW-0732">Signal</keyword>
<evidence type="ECO:0000313" key="3">
    <source>
        <dbReference type="Proteomes" id="UP000050424"/>
    </source>
</evidence>
<proteinExistence type="predicted"/>
<dbReference type="EMBL" id="LKCW01000128">
    <property type="protein sequence ID" value="KPM38658.1"/>
    <property type="molecule type" value="Genomic_DNA"/>
</dbReference>